<reference evidence="2" key="2">
    <citation type="submission" date="2022-01" db="EMBL/GenBank/DDBJ databases">
        <authorList>
            <person name="Yamashiro T."/>
            <person name="Shiraishi A."/>
            <person name="Satake H."/>
            <person name="Nakayama K."/>
        </authorList>
    </citation>
    <scope>NUCLEOTIDE SEQUENCE</scope>
</reference>
<evidence type="ECO:0000256" key="1">
    <source>
        <dbReference type="SAM" id="MobiDB-lite"/>
    </source>
</evidence>
<feature type="region of interest" description="Disordered" evidence="1">
    <location>
        <begin position="234"/>
        <end position="289"/>
    </location>
</feature>
<evidence type="ECO:0000313" key="2">
    <source>
        <dbReference type="EMBL" id="GJT45550.1"/>
    </source>
</evidence>
<feature type="region of interest" description="Disordered" evidence="1">
    <location>
        <begin position="329"/>
        <end position="349"/>
    </location>
</feature>
<reference evidence="2" key="1">
    <citation type="journal article" date="2022" name="Int. J. Mol. Sci.">
        <title>Draft Genome of Tanacetum Coccineum: Genomic Comparison of Closely Related Tanacetum-Family Plants.</title>
        <authorList>
            <person name="Yamashiro T."/>
            <person name="Shiraishi A."/>
            <person name="Nakayama K."/>
            <person name="Satake H."/>
        </authorList>
    </citation>
    <scope>NUCLEOTIDE SEQUENCE</scope>
</reference>
<gene>
    <name evidence="2" type="ORF">Tco_0954265</name>
</gene>
<dbReference type="Proteomes" id="UP001151760">
    <property type="component" value="Unassembled WGS sequence"/>
</dbReference>
<sequence>MFQQHQGESLSQAWTCFKDLLQKVPHYGIELWLQVQIFYDHVNLATRRTIDQSGGGKLRDKNAKESWALLEDLALYDNESWNDPRDFAKLVKVISLPQDVPSTSDRRLIELENQVQCLMEAHLALKSPVQVNKIIFSWLVSSFMASQDSRLSKFEADFKQQQGEMTHKIDTFLKAINDRMTRTLLSDTVKNPKLNVNSTSSVLSARSYPLEGPQCSSHIHNSINAIKLCSKQTNKSQKDQHQVKTLTVNENGEPPNKGIKSLSKLLSPKYQSQSSSGERDRNSSSPKRIHFINTITIISKENEPRETEIIKSDTMDNDHDTIIKVEELKDEEKEEKDDPEYIDTNLPSPHDPSISLITEKFRKLNSFLESLNFVPPSSNTQFICTKENDEDVMFVELIKKYDDSSEEELGVDGNVAIGEELGVEYFDRFPTRSELAYHKYLMYKAYIDLNSPINVMSRMQYNWIRRKQLEPREDPDSIRGISNFTRRIRGMHIFVGNFTYVSDFMIVEDISSIIDPRLSQVVLGKPFVEISNMTHDLSLGIVKFASGTDEITYKMPHKIDQFNSLSDLEKEHIKSVYFRNEEDKKKGSRLHNE</sequence>
<dbReference type="EMBL" id="BQNB010015910">
    <property type="protein sequence ID" value="GJT45550.1"/>
    <property type="molecule type" value="Genomic_DNA"/>
</dbReference>
<evidence type="ECO:0000313" key="3">
    <source>
        <dbReference type="Proteomes" id="UP001151760"/>
    </source>
</evidence>
<organism evidence="2 3">
    <name type="scientific">Tanacetum coccineum</name>
    <dbReference type="NCBI Taxonomy" id="301880"/>
    <lineage>
        <taxon>Eukaryota</taxon>
        <taxon>Viridiplantae</taxon>
        <taxon>Streptophyta</taxon>
        <taxon>Embryophyta</taxon>
        <taxon>Tracheophyta</taxon>
        <taxon>Spermatophyta</taxon>
        <taxon>Magnoliopsida</taxon>
        <taxon>eudicotyledons</taxon>
        <taxon>Gunneridae</taxon>
        <taxon>Pentapetalae</taxon>
        <taxon>asterids</taxon>
        <taxon>campanulids</taxon>
        <taxon>Asterales</taxon>
        <taxon>Asteraceae</taxon>
        <taxon>Asteroideae</taxon>
        <taxon>Anthemideae</taxon>
        <taxon>Anthemidinae</taxon>
        <taxon>Tanacetum</taxon>
    </lineage>
</organism>
<feature type="compositionally biased region" description="Acidic residues" evidence="1">
    <location>
        <begin position="332"/>
        <end position="341"/>
    </location>
</feature>
<accession>A0ABQ5E277</accession>
<proteinExistence type="predicted"/>
<protein>
    <recommendedName>
        <fullName evidence="4">MAK10-like protein</fullName>
    </recommendedName>
</protein>
<comment type="caution">
    <text evidence="2">The sequence shown here is derived from an EMBL/GenBank/DDBJ whole genome shotgun (WGS) entry which is preliminary data.</text>
</comment>
<evidence type="ECO:0008006" key="4">
    <source>
        <dbReference type="Google" id="ProtNLM"/>
    </source>
</evidence>
<keyword evidence="3" id="KW-1185">Reference proteome</keyword>
<name>A0ABQ5E277_9ASTR</name>